<dbReference type="AlphaFoldDB" id="A0AAE1DV33"/>
<accession>A0AAE1DV33</accession>
<feature type="compositionally biased region" description="Basic residues" evidence="1">
    <location>
        <begin position="1"/>
        <end position="16"/>
    </location>
</feature>
<evidence type="ECO:0000256" key="1">
    <source>
        <dbReference type="SAM" id="MobiDB-lite"/>
    </source>
</evidence>
<feature type="compositionally biased region" description="Basic and acidic residues" evidence="1">
    <location>
        <begin position="209"/>
        <end position="219"/>
    </location>
</feature>
<evidence type="ECO:0000313" key="3">
    <source>
        <dbReference type="Proteomes" id="UP001283361"/>
    </source>
</evidence>
<name>A0AAE1DV33_9GAST</name>
<dbReference type="GO" id="GO:0005634">
    <property type="term" value="C:nucleus"/>
    <property type="evidence" value="ECO:0007669"/>
    <property type="project" value="TreeGrafter"/>
</dbReference>
<gene>
    <name evidence="2" type="ORF">RRG08_025257</name>
</gene>
<dbReference type="EMBL" id="JAWDGP010002313">
    <property type="protein sequence ID" value="KAK3784064.1"/>
    <property type="molecule type" value="Genomic_DNA"/>
</dbReference>
<evidence type="ECO:0000313" key="2">
    <source>
        <dbReference type="EMBL" id="KAK3784064.1"/>
    </source>
</evidence>
<keyword evidence="3" id="KW-1185">Reference proteome</keyword>
<feature type="compositionally biased region" description="Basic residues" evidence="1">
    <location>
        <begin position="193"/>
        <end position="208"/>
    </location>
</feature>
<evidence type="ECO:0008006" key="4">
    <source>
        <dbReference type="Google" id="ProtNLM"/>
    </source>
</evidence>
<comment type="caution">
    <text evidence="2">The sequence shown here is derived from an EMBL/GenBank/DDBJ whole genome shotgun (WGS) entry which is preliminary data.</text>
</comment>
<protein>
    <recommendedName>
        <fullName evidence="4">Coiled-coil domain-containing protein 137</fullName>
    </recommendedName>
</protein>
<dbReference type="Proteomes" id="UP001283361">
    <property type="component" value="Unassembled WGS sequence"/>
</dbReference>
<sequence>MGKLAKPQRSKKHKKIKSLDPFYVGNRKNNRSEGLNQKPRDYNQEVPKKLRNLGFTIGGVREGKVGKKSKNKFHKHPDGPTVHQTPITVVGDRGKTSYTLKKEKHTVLEMSNKKQEKTASKSKVSDEVFNEYVDNLQPARPFVEPFNFKKKPNETQKQFNKRVDDCANRALVKSKIDDHFDVSDEKKMLQKMTKLKKGMSEKKKQRLKEKKEKKADAVKDKKLEKLQGFEALKDKVEFGETVHAPPLLSVRPKKAEVSQNVDRPGRRMPELQAMIAANMRESEQQRIQNRRQPGMSVKRRDLSVFEQREADSKREIAIQTYRLMKKKIKH</sequence>
<feature type="region of interest" description="Disordered" evidence="1">
    <location>
        <begin position="1"/>
        <end position="87"/>
    </location>
</feature>
<dbReference type="InterPro" id="IPR026680">
    <property type="entry name" value="CCDC137"/>
</dbReference>
<feature type="compositionally biased region" description="Basic residues" evidence="1">
    <location>
        <begin position="66"/>
        <end position="75"/>
    </location>
</feature>
<reference evidence="2" key="1">
    <citation type="journal article" date="2023" name="G3 (Bethesda)">
        <title>A reference genome for the long-term kleptoplast-retaining sea slug Elysia crispata morphotype clarki.</title>
        <authorList>
            <person name="Eastman K.E."/>
            <person name="Pendleton A.L."/>
            <person name="Shaikh M.A."/>
            <person name="Suttiyut T."/>
            <person name="Ogas R."/>
            <person name="Tomko P."/>
            <person name="Gavelis G."/>
            <person name="Widhalm J.R."/>
            <person name="Wisecaver J.H."/>
        </authorList>
    </citation>
    <scope>NUCLEOTIDE SEQUENCE</scope>
    <source>
        <strain evidence="2">ECLA1</strain>
    </source>
</reference>
<proteinExistence type="predicted"/>
<feature type="compositionally biased region" description="Basic and acidic residues" evidence="1">
    <location>
        <begin position="38"/>
        <end position="48"/>
    </location>
</feature>
<feature type="region of interest" description="Disordered" evidence="1">
    <location>
        <begin position="192"/>
        <end position="219"/>
    </location>
</feature>
<organism evidence="2 3">
    <name type="scientific">Elysia crispata</name>
    <name type="common">lettuce slug</name>
    <dbReference type="NCBI Taxonomy" id="231223"/>
    <lineage>
        <taxon>Eukaryota</taxon>
        <taxon>Metazoa</taxon>
        <taxon>Spiralia</taxon>
        <taxon>Lophotrochozoa</taxon>
        <taxon>Mollusca</taxon>
        <taxon>Gastropoda</taxon>
        <taxon>Heterobranchia</taxon>
        <taxon>Euthyneura</taxon>
        <taxon>Panpulmonata</taxon>
        <taxon>Sacoglossa</taxon>
        <taxon>Placobranchoidea</taxon>
        <taxon>Plakobranchidae</taxon>
        <taxon>Elysia</taxon>
    </lineage>
</organism>
<dbReference type="PANTHER" id="PTHR21838">
    <property type="entry name" value="COILED-COIL DOMAIN-CONTAINING PROTEIN 137"/>
    <property type="match status" value="1"/>
</dbReference>
<dbReference type="PANTHER" id="PTHR21838:SF2">
    <property type="entry name" value="COILED-COIL DOMAIN-CONTAINING PROTEIN 137"/>
    <property type="match status" value="1"/>
</dbReference>